<organism evidence="1">
    <name type="scientific">Brassica napus</name>
    <name type="common">Rape</name>
    <dbReference type="NCBI Taxonomy" id="3708"/>
    <lineage>
        <taxon>Eukaryota</taxon>
        <taxon>Viridiplantae</taxon>
        <taxon>Streptophyta</taxon>
        <taxon>Embryophyta</taxon>
        <taxon>Tracheophyta</taxon>
        <taxon>Spermatophyta</taxon>
        <taxon>Magnoliopsida</taxon>
        <taxon>eudicotyledons</taxon>
        <taxon>Gunneridae</taxon>
        <taxon>Pentapetalae</taxon>
        <taxon>rosids</taxon>
        <taxon>malvids</taxon>
        <taxon>Brassicales</taxon>
        <taxon>Brassicaceae</taxon>
        <taxon>Brassiceae</taxon>
        <taxon>Brassica</taxon>
    </lineage>
</organism>
<reference evidence="1" key="1">
    <citation type="submission" date="2021-01" db="EMBL/GenBank/DDBJ databases">
        <authorList>
            <consortium name="Genoscope - CEA"/>
            <person name="William W."/>
        </authorList>
    </citation>
    <scope>NUCLEOTIDE SEQUENCE</scope>
</reference>
<protein>
    <submittedName>
        <fullName evidence="1">(rape) hypothetical protein</fullName>
    </submittedName>
</protein>
<dbReference type="EMBL" id="HG994355">
    <property type="protein sequence ID" value="CAF2150649.1"/>
    <property type="molecule type" value="Genomic_DNA"/>
</dbReference>
<sequence>MWNGPIGLIAQLNKNRRCRGLNNVDQMLPQFFRNVNLFQMTMKTFLKLIIKKRSNGKVKDQTKAHFEGANMR</sequence>
<accession>A0A816XTT9</accession>
<gene>
    <name evidence="1" type="ORF">DARMORV10_A01P20380.1</name>
</gene>
<evidence type="ECO:0000313" key="1">
    <source>
        <dbReference type="EMBL" id="CAF2150649.1"/>
    </source>
</evidence>
<dbReference type="Proteomes" id="UP001295469">
    <property type="component" value="Chromosome A01"/>
</dbReference>
<proteinExistence type="predicted"/>
<dbReference type="AlphaFoldDB" id="A0A816XTT9"/>
<name>A0A816XTT9_BRANA</name>